<dbReference type="Gene3D" id="1.40.20.10">
    <property type="entry name" value="CHAD domain"/>
    <property type="match status" value="1"/>
</dbReference>
<dbReference type="RefSeq" id="WP_179724295.1">
    <property type="nucleotide sequence ID" value="NZ_BAABFH010000001.1"/>
</dbReference>
<protein>
    <submittedName>
        <fullName evidence="2">CHAD domain-containing protein</fullName>
    </submittedName>
</protein>
<gene>
    <name evidence="2" type="ORF">HNR68_005173</name>
</gene>
<dbReference type="Pfam" id="PF05235">
    <property type="entry name" value="CHAD"/>
    <property type="match status" value="1"/>
</dbReference>
<dbReference type="InterPro" id="IPR007899">
    <property type="entry name" value="CHAD_dom"/>
</dbReference>
<evidence type="ECO:0000259" key="1">
    <source>
        <dbReference type="PROSITE" id="PS51708"/>
    </source>
</evidence>
<proteinExistence type="predicted"/>
<feature type="domain" description="CHAD" evidence="1">
    <location>
        <begin position="20"/>
        <end position="297"/>
    </location>
</feature>
<comment type="caution">
    <text evidence="2">The sequence shown here is derived from an EMBL/GenBank/DDBJ whole genome shotgun (WGS) entry which is preliminary data.</text>
</comment>
<keyword evidence="3" id="KW-1185">Reference proteome</keyword>
<accession>A0A853AV31</accession>
<reference evidence="2 3" key="1">
    <citation type="submission" date="2020-07" db="EMBL/GenBank/DDBJ databases">
        <title>Sequencing the genomes of 1000 actinobacteria strains.</title>
        <authorList>
            <person name="Klenk H.-P."/>
        </authorList>
    </citation>
    <scope>NUCLEOTIDE SEQUENCE [LARGE SCALE GENOMIC DNA]</scope>
    <source>
        <strain evidence="2 3">DSM 44065</strain>
    </source>
</reference>
<dbReference type="Proteomes" id="UP000587002">
    <property type="component" value="Unassembled WGS sequence"/>
</dbReference>
<dbReference type="PROSITE" id="PS51708">
    <property type="entry name" value="CHAD"/>
    <property type="match status" value="1"/>
</dbReference>
<sequence>MASSRQDFGLPAEPVVADREASVAEHVRAVLDARTRALVAHAPGTRLGADPEELHRVRVAVRRMRAVLRVARPHLDRSWSEPLRAELGWLGRALGPARDLDVLLQHLRAETTDLPPGDRAAADRLVAGVEAERRTARSALREALDSRRYADLLRALAAAVRTAPDRSDVDSRRQLRELVLGQVRQLREAGDRLPPDPSDRDLHALRITGKRVRYAAELAQPALGDPARRLVAEARRLQDVLGAHQDACVAVERLRGLLRDDTDPQVAFVAGRLVEREHHRRTELRARWPVVWESLRQAAEAV</sequence>
<name>A0A853AV31_9PSEU</name>
<dbReference type="SMART" id="SM00880">
    <property type="entry name" value="CHAD"/>
    <property type="match status" value="1"/>
</dbReference>
<evidence type="ECO:0000313" key="2">
    <source>
        <dbReference type="EMBL" id="NYI86543.1"/>
    </source>
</evidence>
<dbReference type="InterPro" id="IPR038186">
    <property type="entry name" value="CHAD_dom_sf"/>
</dbReference>
<dbReference type="EMBL" id="JACCFJ010000001">
    <property type="protein sequence ID" value="NYI86543.1"/>
    <property type="molecule type" value="Genomic_DNA"/>
</dbReference>
<dbReference type="PANTHER" id="PTHR39339">
    <property type="entry name" value="SLR1444 PROTEIN"/>
    <property type="match status" value="1"/>
</dbReference>
<evidence type="ECO:0000313" key="3">
    <source>
        <dbReference type="Proteomes" id="UP000587002"/>
    </source>
</evidence>
<dbReference type="AlphaFoldDB" id="A0A853AV31"/>
<organism evidence="2 3">
    <name type="scientific">Saccharopolyspora hordei</name>
    <dbReference type="NCBI Taxonomy" id="1838"/>
    <lineage>
        <taxon>Bacteria</taxon>
        <taxon>Bacillati</taxon>
        <taxon>Actinomycetota</taxon>
        <taxon>Actinomycetes</taxon>
        <taxon>Pseudonocardiales</taxon>
        <taxon>Pseudonocardiaceae</taxon>
        <taxon>Saccharopolyspora</taxon>
    </lineage>
</organism>
<dbReference type="PANTHER" id="PTHR39339:SF1">
    <property type="entry name" value="CHAD DOMAIN-CONTAINING PROTEIN"/>
    <property type="match status" value="1"/>
</dbReference>